<organism evidence="3 4">
    <name type="scientific">Halobellus limi</name>
    <dbReference type="NCBI Taxonomy" id="699433"/>
    <lineage>
        <taxon>Archaea</taxon>
        <taxon>Methanobacteriati</taxon>
        <taxon>Methanobacteriota</taxon>
        <taxon>Stenosarchaea group</taxon>
        <taxon>Halobacteria</taxon>
        <taxon>Halobacteriales</taxon>
        <taxon>Haloferacaceae</taxon>
        <taxon>Halobellus</taxon>
    </lineage>
</organism>
<name>A0A1H6BAM7_9EURY</name>
<evidence type="ECO:0000313" key="3">
    <source>
        <dbReference type="EMBL" id="SEG57911.1"/>
    </source>
</evidence>
<dbReference type="RefSeq" id="WP_103992401.1">
    <property type="nucleotide sequence ID" value="NZ_CP031312.1"/>
</dbReference>
<dbReference type="AlphaFoldDB" id="A0A1H6BAM7"/>
<dbReference type="InterPro" id="IPR018720">
    <property type="entry name" value="DUF2249"/>
</dbReference>
<evidence type="ECO:0000313" key="4">
    <source>
        <dbReference type="Proteomes" id="UP000236740"/>
    </source>
</evidence>
<proteinExistence type="predicted"/>
<sequence>MDPEAYLADVDVSSDRAVDFLDARELPPPEPLQQTMNRLADLDESTVFVQLNDRVPQFLFPKLDDQGIAYETVETDDGVVTAMWRPSS</sequence>
<feature type="domain" description="DUF2249" evidence="1">
    <location>
        <begin position="21"/>
        <end position="81"/>
    </location>
</feature>
<dbReference type="Proteomes" id="UP000296733">
    <property type="component" value="Plasmid unnamed1"/>
</dbReference>
<dbReference type="InterPro" id="IPR036868">
    <property type="entry name" value="TusA-like_sf"/>
</dbReference>
<dbReference type="Proteomes" id="UP000236740">
    <property type="component" value="Unassembled WGS sequence"/>
</dbReference>
<geneLocation type="plasmid" evidence="2">
    <name>unnamed1</name>
</geneLocation>
<dbReference type="GeneID" id="39859608"/>
<dbReference type="EMBL" id="FNVN01000004">
    <property type="protein sequence ID" value="SEG57911.1"/>
    <property type="molecule type" value="Genomic_DNA"/>
</dbReference>
<dbReference type="SUPFAM" id="SSF64307">
    <property type="entry name" value="SirA-like"/>
    <property type="match status" value="1"/>
</dbReference>
<protein>
    <submittedName>
        <fullName evidence="2">DUF2249 domain-containing protein</fullName>
    </submittedName>
</protein>
<gene>
    <name evidence="2" type="ORF">DV707_15925</name>
    <name evidence="3" type="ORF">SAMN04488133_2711</name>
</gene>
<keyword evidence="2" id="KW-0614">Plasmid</keyword>
<dbReference type="OrthoDB" id="103554at2157"/>
<reference evidence="2 5" key="2">
    <citation type="journal article" date="2019" name="Nat. Commun.">
        <title>A new type of DNA phosphorothioation-based antiviral system in archaea.</title>
        <authorList>
            <person name="Xiong L."/>
            <person name="Liu S."/>
            <person name="Chen S."/>
            <person name="Xiao Y."/>
            <person name="Zhu B."/>
            <person name="Gao Y."/>
            <person name="Zhang Y."/>
            <person name="Chen B."/>
            <person name="Luo J."/>
            <person name="Deng Z."/>
            <person name="Chen X."/>
            <person name="Wang L."/>
            <person name="Chen S."/>
        </authorList>
    </citation>
    <scope>NUCLEOTIDE SEQUENCE [LARGE SCALE GENOMIC DNA]</scope>
    <source>
        <strain evidence="2 5">CGMCC 1.10331</strain>
        <plasmid evidence="2 5">unnamed1</plasmid>
    </source>
</reference>
<reference evidence="3 4" key="1">
    <citation type="submission" date="2016-10" db="EMBL/GenBank/DDBJ databases">
        <authorList>
            <person name="de Groot N.N."/>
        </authorList>
    </citation>
    <scope>NUCLEOTIDE SEQUENCE [LARGE SCALE GENOMIC DNA]</scope>
    <source>
        <strain evidence="3 4">CGMCC 1.10331</strain>
    </source>
</reference>
<evidence type="ECO:0000313" key="2">
    <source>
        <dbReference type="EMBL" id="QCC49237.1"/>
    </source>
</evidence>
<evidence type="ECO:0000259" key="1">
    <source>
        <dbReference type="Pfam" id="PF10006"/>
    </source>
</evidence>
<evidence type="ECO:0000313" key="5">
    <source>
        <dbReference type="Proteomes" id="UP000296733"/>
    </source>
</evidence>
<keyword evidence="4" id="KW-1185">Reference proteome</keyword>
<dbReference type="KEGG" id="hlm:DV707_15925"/>
<accession>A0A1H6BAM7</accession>
<dbReference type="Pfam" id="PF10006">
    <property type="entry name" value="DUF2249"/>
    <property type="match status" value="1"/>
</dbReference>
<dbReference type="EMBL" id="CP031312">
    <property type="protein sequence ID" value="QCC49237.1"/>
    <property type="molecule type" value="Genomic_DNA"/>
</dbReference>